<evidence type="ECO:0000313" key="1">
    <source>
        <dbReference type="EMBL" id="NMC62267.1"/>
    </source>
</evidence>
<dbReference type="EMBL" id="JAAZON010000149">
    <property type="protein sequence ID" value="NMC62267.1"/>
    <property type="molecule type" value="Genomic_DNA"/>
</dbReference>
<protein>
    <submittedName>
        <fullName evidence="1">Uncharacterized protein</fullName>
    </submittedName>
</protein>
<organism evidence="1 2">
    <name type="scientific">SAR324 cluster bacterium</name>
    <dbReference type="NCBI Taxonomy" id="2024889"/>
    <lineage>
        <taxon>Bacteria</taxon>
        <taxon>Deltaproteobacteria</taxon>
        <taxon>SAR324 cluster</taxon>
    </lineage>
</organism>
<dbReference type="Proteomes" id="UP000524246">
    <property type="component" value="Unassembled WGS sequence"/>
</dbReference>
<comment type="caution">
    <text evidence="1">The sequence shown here is derived from an EMBL/GenBank/DDBJ whole genome shotgun (WGS) entry which is preliminary data.</text>
</comment>
<gene>
    <name evidence="1" type="ORF">GYA55_03780</name>
</gene>
<reference evidence="1 2" key="1">
    <citation type="journal article" date="2020" name="Biotechnol. Biofuels">
        <title>New insights from the biogas microbiome by comprehensive genome-resolved metagenomics of nearly 1600 species originating from multiple anaerobic digesters.</title>
        <authorList>
            <person name="Campanaro S."/>
            <person name="Treu L."/>
            <person name="Rodriguez-R L.M."/>
            <person name="Kovalovszki A."/>
            <person name="Ziels R.M."/>
            <person name="Maus I."/>
            <person name="Zhu X."/>
            <person name="Kougias P.G."/>
            <person name="Basile A."/>
            <person name="Luo G."/>
            <person name="Schluter A."/>
            <person name="Konstantinidis K.T."/>
            <person name="Angelidaki I."/>
        </authorList>
    </citation>
    <scope>NUCLEOTIDE SEQUENCE [LARGE SCALE GENOMIC DNA]</scope>
    <source>
        <strain evidence="1">AS27yjCOA_65</strain>
    </source>
</reference>
<evidence type="ECO:0000313" key="2">
    <source>
        <dbReference type="Proteomes" id="UP000524246"/>
    </source>
</evidence>
<accession>A0A7X9FQ59</accession>
<name>A0A7X9FQ59_9DELT</name>
<sequence>MSKSIVFHIYNPGDPSVGIFPFSDKITITSENGDFLDEQDFVDFMCSALSECYDNARVITDENYQEMLKAEEKALNETYGNGDVENEKAS</sequence>
<proteinExistence type="predicted"/>
<dbReference type="AlphaFoldDB" id="A0A7X9FQ59"/>